<feature type="transmembrane region" description="Helical" evidence="8">
    <location>
        <begin position="282"/>
        <end position="307"/>
    </location>
</feature>
<feature type="transmembrane region" description="Helical" evidence="8">
    <location>
        <begin position="100"/>
        <end position="122"/>
    </location>
</feature>
<sequence length="308" mass="33911">MDLQVAVNQISTLFIIMFIGLIAKKVKLIDKTSEKSMSNILLYISLPALMLSSANISYDSNTLPNMMQVFYITLIQYFAVIVFANITAKLLKFKFPLSGAYINLLTFANVGFMGFPIANAFFGPVGLLYATVANLLFNIFQWTYAILVISKKGKIDIKRLFNIGTISAVLTITIFLLHIKLPFIIQNALDLTGKMTTPISMILIGSFIADLDSIKSFFDWRVITIAVFKLLLIPFTVAIALNALGVNHAVISICVLMAAMPSASTNAILAKQFDAEAAFTSVAVFVTTLLFLFSLPLVIFVLTNFVLK</sequence>
<dbReference type="Proteomes" id="UP001651880">
    <property type="component" value="Unassembled WGS sequence"/>
</dbReference>
<dbReference type="PANTHER" id="PTHR36838">
    <property type="entry name" value="AUXIN EFFLUX CARRIER FAMILY PROTEIN"/>
    <property type="match status" value="1"/>
</dbReference>
<evidence type="ECO:0000256" key="1">
    <source>
        <dbReference type="ARBA" id="ARBA00004651"/>
    </source>
</evidence>
<reference evidence="9 10" key="1">
    <citation type="submission" date="2021-10" db="EMBL/GenBank/DDBJ databases">
        <title>Lutispora strain m25 sp. nov., a thermophilic, non-spore-forming bacterium isolated from a lab-scale methanogenic bioreactor digesting anaerobic sludge.</title>
        <authorList>
            <person name="El Houari A."/>
            <person name="Mcdonald J."/>
        </authorList>
    </citation>
    <scope>NUCLEOTIDE SEQUENCE [LARGE SCALE GENOMIC DNA]</scope>
    <source>
        <strain evidence="10">m25</strain>
    </source>
</reference>
<evidence type="ECO:0000256" key="6">
    <source>
        <dbReference type="ARBA" id="ARBA00022989"/>
    </source>
</evidence>
<keyword evidence="5 8" id="KW-0812">Transmembrane</keyword>
<organism evidence="9 10">
    <name type="scientific">Lutispora saccharofermentans</name>
    <dbReference type="NCBI Taxonomy" id="3024236"/>
    <lineage>
        <taxon>Bacteria</taxon>
        <taxon>Bacillati</taxon>
        <taxon>Bacillota</taxon>
        <taxon>Clostridia</taxon>
        <taxon>Lutisporales</taxon>
        <taxon>Lutisporaceae</taxon>
        <taxon>Lutispora</taxon>
    </lineage>
</organism>
<evidence type="ECO:0000313" key="10">
    <source>
        <dbReference type="Proteomes" id="UP001651880"/>
    </source>
</evidence>
<dbReference type="InterPro" id="IPR038770">
    <property type="entry name" value="Na+/solute_symporter_sf"/>
</dbReference>
<keyword evidence="10" id="KW-1185">Reference proteome</keyword>
<keyword evidence="4" id="KW-1003">Cell membrane</keyword>
<feature type="transmembrane region" description="Helical" evidence="8">
    <location>
        <begin position="68"/>
        <end position="88"/>
    </location>
</feature>
<protein>
    <submittedName>
        <fullName evidence="9">AEC family transporter</fullName>
    </submittedName>
</protein>
<proteinExistence type="inferred from homology"/>
<feature type="transmembrane region" description="Helical" evidence="8">
    <location>
        <begin position="160"/>
        <end position="179"/>
    </location>
</feature>
<feature type="transmembrane region" description="Helical" evidence="8">
    <location>
        <begin position="6"/>
        <end position="24"/>
    </location>
</feature>
<feature type="transmembrane region" description="Helical" evidence="8">
    <location>
        <begin position="128"/>
        <end position="148"/>
    </location>
</feature>
<dbReference type="Gene3D" id="1.20.1530.20">
    <property type="match status" value="1"/>
</dbReference>
<dbReference type="Pfam" id="PF03547">
    <property type="entry name" value="Mem_trans"/>
    <property type="match status" value="2"/>
</dbReference>
<comment type="caution">
    <text evidence="9">The sequence shown here is derived from an EMBL/GenBank/DDBJ whole genome shotgun (WGS) entry which is preliminary data.</text>
</comment>
<keyword evidence="7 8" id="KW-0472">Membrane</keyword>
<evidence type="ECO:0000256" key="8">
    <source>
        <dbReference type="SAM" id="Phobius"/>
    </source>
</evidence>
<accession>A0ABT1NGC8</accession>
<comment type="subcellular location">
    <subcellularLocation>
        <location evidence="1">Cell membrane</location>
        <topology evidence="1">Multi-pass membrane protein</topology>
    </subcellularLocation>
</comment>
<name>A0ABT1NGC8_9FIRM</name>
<dbReference type="EMBL" id="JAJEKE010000011">
    <property type="protein sequence ID" value="MCQ1530312.1"/>
    <property type="molecule type" value="Genomic_DNA"/>
</dbReference>
<evidence type="ECO:0000256" key="3">
    <source>
        <dbReference type="ARBA" id="ARBA00022448"/>
    </source>
</evidence>
<dbReference type="InterPro" id="IPR004776">
    <property type="entry name" value="Mem_transp_PIN-like"/>
</dbReference>
<feature type="transmembrane region" description="Helical" evidence="8">
    <location>
        <begin position="223"/>
        <end position="244"/>
    </location>
</feature>
<keyword evidence="6 8" id="KW-1133">Transmembrane helix</keyword>
<dbReference type="RefSeq" id="WP_255227831.1">
    <property type="nucleotide sequence ID" value="NZ_JAJEKE010000011.1"/>
</dbReference>
<gene>
    <name evidence="9" type="ORF">LJD61_12230</name>
</gene>
<evidence type="ECO:0000256" key="2">
    <source>
        <dbReference type="ARBA" id="ARBA00010145"/>
    </source>
</evidence>
<feature type="transmembrane region" description="Helical" evidence="8">
    <location>
        <begin position="36"/>
        <end position="56"/>
    </location>
</feature>
<evidence type="ECO:0000256" key="4">
    <source>
        <dbReference type="ARBA" id="ARBA00022475"/>
    </source>
</evidence>
<feature type="transmembrane region" description="Helical" evidence="8">
    <location>
        <begin position="250"/>
        <end position="270"/>
    </location>
</feature>
<evidence type="ECO:0000313" key="9">
    <source>
        <dbReference type="EMBL" id="MCQ1530312.1"/>
    </source>
</evidence>
<evidence type="ECO:0000256" key="5">
    <source>
        <dbReference type="ARBA" id="ARBA00022692"/>
    </source>
</evidence>
<comment type="similarity">
    <text evidence="2">Belongs to the auxin efflux carrier (TC 2.A.69) family.</text>
</comment>
<dbReference type="PANTHER" id="PTHR36838:SF1">
    <property type="entry name" value="SLR1864 PROTEIN"/>
    <property type="match status" value="1"/>
</dbReference>
<keyword evidence="3" id="KW-0813">Transport</keyword>
<evidence type="ECO:0000256" key="7">
    <source>
        <dbReference type="ARBA" id="ARBA00023136"/>
    </source>
</evidence>